<proteinExistence type="predicted"/>
<organism evidence="1 2">
    <name type="scientific">Sorangium cellulosum</name>
    <name type="common">Polyangium cellulosum</name>
    <dbReference type="NCBI Taxonomy" id="56"/>
    <lineage>
        <taxon>Bacteria</taxon>
        <taxon>Pseudomonadati</taxon>
        <taxon>Myxococcota</taxon>
        <taxon>Polyangia</taxon>
        <taxon>Polyangiales</taxon>
        <taxon>Polyangiaceae</taxon>
        <taxon>Sorangium</taxon>
    </lineage>
</organism>
<dbReference type="AlphaFoldDB" id="A0A150TN01"/>
<reference evidence="1 2" key="1">
    <citation type="submission" date="2014-02" db="EMBL/GenBank/DDBJ databases">
        <title>The small core and large imbalanced accessory genome model reveals a collaborative survival strategy of Sorangium cellulosum strains in nature.</title>
        <authorList>
            <person name="Han K."/>
            <person name="Peng R."/>
            <person name="Blom J."/>
            <person name="Li Y.-Z."/>
        </authorList>
    </citation>
    <scope>NUCLEOTIDE SEQUENCE [LARGE SCALE GENOMIC DNA]</scope>
    <source>
        <strain evidence="1 2">So0007-03</strain>
    </source>
</reference>
<name>A0A150TN01_SORCE</name>
<gene>
    <name evidence="1" type="ORF">BE21_37085</name>
</gene>
<evidence type="ECO:0000313" key="1">
    <source>
        <dbReference type="EMBL" id="KYG06055.1"/>
    </source>
</evidence>
<sequence>MSLVELLPDIQSLPRADKLKLIQFLAQELAEADEPPALRAGRSCSTWSPDRAFAAAETLLQTLSRRGRS</sequence>
<dbReference type="Proteomes" id="UP000075502">
    <property type="component" value="Unassembled WGS sequence"/>
</dbReference>
<evidence type="ECO:0000313" key="2">
    <source>
        <dbReference type="Proteomes" id="UP000075502"/>
    </source>
</evidence>
<protein>
    <submittedName>
        <fullName evidence="1">Uncharacterized protein</fullName>
    </submittedName>
</protein>
<accession>A0A150TN01</accession>
<dbReference type="EMBL" id="JEME01001808">
    <property type="protein sequence ID" value="KYG06055.1"/>
    <property type="molecule type" value="Genomic_DNA"/>
</dbReference>
<comment type="caution">
    <text evidence="1">The sequence shown here is derived from an EMBL/GenBank/DDBJ whole genome shotgun (WGS) entry which is preliminary data.</text>
</comment>